<dbReference type="InterPro" id="IPR010718">
    <property type="entry name" value="DUF1294"/>
</dbReference>
<feature type="transmembrane region" description="Helical" evidence="1">
    <location>
        <begin position="6"/>
        <end position="24"/>
    </location>
</feature>
<dbReference type="RefSeq" id="WP_018373488.1">
    <property type="nucleotide sequence ID" value="NZ_LT906439.1"/>
</dbReference>
<feature type="transmembrane region" description="Helical" evidence="1">
    <location>
        <begin position="67"/>
        <end position="88"/>
    </location>
</feature>
<dbReference type="KEGG" id="smen:SAMEA4412692_0504"/>
<reference evidence="2 3" key="1">
    <citation type="submission" date="2017-06" db="EMBL/GenBank/DDBJ databases">
        <authorList>
            <consortium name="Pathogen Informatics"/>
        </authorList>
    </citation>
    <scope>NUCLEOTIDE SEQUENCE [LARGE SCALE GENOMIC DNA]</scope>
    <source>
        <strain evidence="2 3">NCTC13788</strain>
    </source>
</reference>
<evidence type="ECO:0000256" key="1">
    <source>
        <dbReference type="SAM" id="Phobius"/>
    </source>
</evidence>
<organism evidence="2 3">
    <name type="scientific">Streptococcus merionis</name>
    <dbReference type="NCBI Taxonomy" id="400065"/>
    <lineage>
        <taxon>Bacteria</taxon>
        <taxon>Bacillati</taxon>
        <taxon>Bacillota</taxon>
        <taxon>Bacilli</taxon>
        <taxon>Lactobacillales</taxon>
        <taxon>Streptococcaceae</taxon>
        <taxon>Streptococcus</taxon>
    </lineage>
</organism>
<dbReference type="STRING" id="1123308.GCA_000380085_00915"/>
<accession>A0A239SNM6</accession>
<dbReference type="Pfam" id="PF06961">
    <property type="entry name" value="DUF1294"/>
    <property type="match status" value="1"/>
</dbReference>
<keyword evidence="1" id="KW-0812">Transmembrane</keyword>
<gene>
    <name evidence="2" type="ORF">SAMEA4412692_00504</name>
</gene>
<dbReference type="AlphaFoldDB" id="A0A239SNM6"/>
<dbReference type="EMBL" id="LT906439">
    <property type="protein sequence ID" value="SNU87065.1"/>
    <property type="molecule type" value="Genomic_DNA"/>
</dbReference>
<keyword evidence="1" id="KW-1133">Transmembrane helix</keyword>
<keyword evidence="1" id="KW-0472">Membrane</keyword>
<dbReference type="eggNOG" id="COG3326">
    <property type="taxonomic scope" value="Bacteria"/>
</dbReference>
<name>A0A239SNM6_9STRE</name>
<dbReference type="Proteomes" id="UP000215185">
    <property type="component" value="Chromosome 1"/>
</dbReference>
<sequence length="93" mass="10979">MTLKQLLTLLLVIWNVLVFLSYGWDKYCAVRNRWRLSEKFLLLEGLLLGGAGAWLGGQVFHHKIRKWYFQLIWWLGLALLVGLLYWIWFGGVV</sequence>
<proteinExistence type="predicted"/>
<keyword evidence="3" id="KW-1185">Reference proteome</keyword>
<protein>
    <submittedName>
        <fullName evidence="2">Membrane protein</fullName>
    </submittedName>
</protein>
<evidence type="ECO:0000313" key="3">
    <source>
        <dbReference type="Proteomes" id="UP000215185"/>
    </source>
</evidence>
<evidence type="ECO:0000313" key="2">
    <source>
        <dbReference type="EMBL" id="SNU87065.1"/>
    </source>
</evidence>
<feature type="transmembrane region" description="Helical" evidence="1">
    <location>
        <begin position="36"/>
        <end position="55"/>
    </location>
</feature>